<dbReference type="PROSITE" id="PS51186">
    <property type="entry name" value="GNAT"/>
    <property type="match status" value="1"/>
</dbReference>
<dbReference type="SUPFAM" id="SSF55729">
    <property type="entry name" value="Acyl-CoA N-acyltransferases (Nat)"/>
    <property type="match status" value="1"/>
</dbReference>
<dbReference type="Gene3D" id="3.40.630.30">
    <property type="match status" value="1"/>
</dbReference>
<dbReference type="GO" id="GO:0016747">
    <property type="term" value="F:acyltransferase activity, transferring groups other than amino-acyl groups"/>
    <property type="evidence" value="ECO:0007669"/>
    <property type="project" value="InterPro"/>
</dbReference>
<dbReference type="InterPro" id="IPR052523">
    <property type="entry name" value="Trichothecene_AcTrans"/>
</dbReference>
<dbReference type="Proteomes" id="UP000235672">
    <property type="component" value="Unassembled WGS sequence"/>
</dbReference>
<evidence type="ECO:0000259" key="1">
    <source>
        <dbReference type="PROSITE" id="PS51186"/>
    </source>
</evidence>
<dbReference type="AlphaFoldDB" id="A0A2J6Q5U6"/>
<dbReference type="Pfam" id="PF13673">
    <property type="entry name" value="Acetyltransf_10"/>
    <property type="match status" value="1"/>
</dbReference>
<keyword evidence="3" id="KW-1185">Reference proteome</keyword>
<name>A0A2J6Q5U6_9HELO</name>
<dbReference type="EMBL" id="KZ613480">
    <property type="protein sequence ID" value="PMD21655.1"/>
    <property type="molecule type" value="Genomic_DNA"/>
</dbReference>
<dbReference type="InterPro" id="IPR000182">
    <property type="entry name" value="GNAT_dom"/>
</dbReference>
<dbReference type="OrthoDB" id="196847at2759"/>
<feature type="domain" description="N-acetyltransferase" evidence="1">
    <location>
        <begin position="67"/>
        <end position="218"/>
    </location>
</feature>
<organism evidence="2 3">
    <name type="scientific">Hyaloscypha hepaticicola</name>
    <dbReference type="NCBI Taxonomy" id="2082293"/>
    <lineage>
        <taxon>Eukaryota</taxon>
        <taxon>Fungi</taxon>
        <taxon>Dikarya</taxon>
        <taxon>Ascomycota</taxon>
        <taxon>Pezizomycotina</taxon>
        <taxon>Leotiomycetes</taxon>
        <taxon>Helotiales</taxon>
        <taxon>Hyaloscyphaceae</taxon>
        <taxon>Hyaloscypha</taxon>
    </lineage>
</organism>
<proteinExistence type="predicted"/>
<evidence type="ECO:0000313" key="3">
    <source>
        <dbReference type="Proteomes" id="UP000235672"/>
    </source>
</evidence>
<gene>
    <name evidence="2" type="ORF">NA56DRAFT_658734</name>
</gene>
<sequence length="223" mass="24857">MSKQALDFTISRVTSAEDFLPLSKVEGAAFTGPQTSLFFGTSPNQANLSAARHSKIFHDDPTAIYYKAVLPSGEIIGLAKWNLFKTAGPHHPWPTSGFAPDANLELLGWFFGELDKKRNAFMDSREGVKERGYLYMAILAVEPKFQRMGIGKKLLEWGLDMADSEGLETFIEASPAGKPLYEKMGWREVGFTDVGLRRWGWKGEEDTNRTVSMFRPVGGKSLE</sequence>
<dbReference type="PANTHER" id="PTHR42791:SF1">
    <property type="entry name" value="N-ACETYLTRANSFERASE DOMAIN-CONTAINING PROTEIN"/>
    <property type="match status" value="1"/>
</dbReference>
<reference evidence="2 3" key="1">
    <citation type="submission" date="2016-05" db="EMBL/GenBank/DDBJ databases">
        <title>A degradative enzymes factory behind the ericoid mycorrhizal symbiosis.</title>
        <authorList>
            <consortium name="DOE Joint Genome Institute"/>
            <person name="Martino E."/>
            <person name="Morin E."/>
            <person name="Grelet G."/>
            <person name="Kuo A."/>
            <person name="Kohler A."/>
            <person name="Daghino S."/>
            <person name="Barry K."/>
            <person name="Choi C."/>
            <person name="Cichocki N."/>
            <person name="Clum A."/>
            <person name="Copeland A."/>
            <person name="Hainaut M."/>
            <person name="Haridas S."/>
            <person name="Labutti K."/>
            <person name="Lindquist E."/>
            <person name="Lipzen A."/>
            <person name="Khouja H.-R."/>
            <person name="Murat C."/>
            <person name="Ohm R."/>
            <person name="Olson A."/>
            <person name="Spatafora J."/>
            <person name="Veneault-Fourrey C."/>
            <person name="Henrissat B."/>
            <person name="Grigoriev I."/>
            <person name="Martin F."/>
            <person name="Perotto S."/>
        </authorList>
    </citation>
    <scope>NUCLEOTIDE SEQUENCE [LARGE SCALE GENOMIC DNA]</scope>
    <source>
        <strain evidence="2 3">UAMH 7357</strain>
    </source>
</reference>
<accession>A0A2J6Q5U6</accession>
<dbReference type="PANTHER" id="PTHR42791">
    <property type="entry name" value="GNAT FAMILY ACETYLTRANSFERASE"/>
    <property type="match status" value="1"/>
</dbReference>
<dbReference type="InterPro" id="IPR016181">
    <property type="entry name" value="Acyl_CoA_acyltransferase"/>
</dbReference>
<evidence type="ECO:0000313" key="2">
    <source>
        <dbReference type="EMBL" id="PMD21655.1"/>
    </source>
</evidence>
<dbReference type="CDD" id="cd04301">
    <property type="entry name" value="NAT_SF"/>
    <property type="match status" value="1"/>
</dbReference>
<dbReference type="STRING" id="1745343.A0A2J6Q5U6"/>
<protein>
    <recommendedName>
        <fullName evidence="1">N-acetyltransferase domain-containing protein</fullName>
    </recommendedName>
</protein>